<proteinExistence type="predicted"/>
<sequence length="231" mass="25796">MKLSKNLSVSGPSDQHCSLVYVHHDDMSSMKLIKEVNENSKIVACINEGFLAFTDWPVIHDEKSSGCGRNIIEGEDMATRETVTSDNVQRGVLPTGTMEDQDWKRVVGMWVAVGEADTETGRMAKSYLGVRFGETVNQVSTLTSLNSLPDCQHWPGRARPWSNLDREHVKPGIDSDTSCHNSERGKFGAGDRRRRKVSLRIMNTEGDCALLTPGMAVRRVLHHHLTPFYSK</sequence>
<accession>A0AAE0ZXW0</accession>
<feature type="compositionally biased region" description="Basic and acidic residues" evidence="1">
    <location>
        <begin position="181"/>
        <end position="191"/>
    </location>
</feature>
<reference evidence="2" key="1">
    <citation type="journal article" date="2023" name="G3 (Bethesda)">
        <title>A reference genome for the long-term kleptoplast-retaining sea slug Elysia crispata morphotype clarki.</title>
        <authorList>
            <person name="Eastman K.E."/>
            <person name="Pendleton A.L."/>
            <person name="Shaikh M.A."/>
            <person name="Suttiyut T."/>
            <person name="Ogas R."/>
            <person name="Tomko P."/>
            <person name="Gavelis G."/>
            <person name="Widhalm J.R."/>
            <person name="Wisecaver J.H."/>
        </authorList>
    </citation>
    <scope>NUCLEOTIDE SEQUENCE</scope>
    <source>
        <strain evidence="2">ECLA1</strain>
    </source>
</reference>
<organism evidence="2 3">
    <name type="scientific">Elysia crispata</name>
    <name type="common">lettuce slug</name>
    <dbReference type="NCBI Taxonomy" id="231223"/>
    <lineage>
        <taxon>Eukaryota</taxon>
        <taxon>Metazoa</taxon>
        <taxon>Spiralia</taxon>
        <taxon>Lophotrochozoa</taxon>
        <taxon>Mollusca</taxon>
        <taxon>Gastropoda</taxon>
        <taxon>Heterobranchia</taxon>
        <taxon>Euthyneura</taxon>
        <taxon>Panpulmonata</taxon>
        <taxon>Sacoglossa</taxon>
        <taxon>Placobranchoidea</taxon>
        <taxon>Plakobranchidae</taxon>
        <taxon>Elysia</taxon>
    </lineage>
</organism>
<name>A0AAE0ZXW0_9GAST</name>
<feature type="region of interest" description="Disordered" evidence="1">
    <location>
        <begin position="171"/>
        <end position="193"/>
    </location>
</feature>
<protein>
    <submittedName>
        <fullName evidence="2">Uncharacterized protein</fullName>
    </submittedName>
</protein>
<evidence type="ECO:0000313" key="2">
    <source>
        <dbReference type="EMBL" id="KAK3777684.1"/>
    </source>
</evidence>
<comment type="caution">
    <text evidence="2">The sequence shown here is derived from an EMBL/GenBank/DDBJ whole genome shotgun (WGS) entry which is preliminary data.</text>
</comment>
<keyword evidence="3" id="KW-1185">Reference proteome</keyword>
<dbReference type="Proteomes" id="UP001283361">
    <property type="component" value="Unassembled WGS sequence"/>
</dbReference>
<dbReference type="EMBL" id="JAWDGP010003066">
    <property type="protein sequence ID" value="KAK3777684.1"/>
    <property type="molecule type" value="Genomic_DNA"/>
</dbReference>
<evidence type="ECO:0000313" key="3">
    <source>
        <dbReference type="Proteomes" id="UP001283361"/>
    </source>
</evidence>
<evidence type="ECO:0000256" key="1">
    <source>
        <dbReference type="SAM" id="MobiDB-lite"/>
    </source>
</evidence>
<dbReference type="AlphaFoldDB" id="A0AAE0ZXW0"/>
<gene>
    <name evidence="2" type="ORF">RRG08_021795</name>
</gene>